<evidence type="ECO:0000313" key="3">
    <source>
        <dbReference type="Proteomes" id="UP001159405"/>
    </source>
</evidence>
<feature type="signal peptide" evidence="1">
    <location>
        <begin position="1"/>
        <end position="29"/>
    </location>
</feature>
<name>A0ABN8PRC4_9CNID</name>
<comment type="caution">
    <text evidence="2">The sequence shown here is derived from an EMBL/GenBank/DDBJ whole genome shotgun (WGS) entry which is preliminary data.</text>
</comment>
<dbReference type="InterPro" id="IPR012334">
    <property type="entry name" value="Pectin_lyas_fold"/>
</dbReference>
<keyword evidence="3" id="KW-1185">Reference proteome</keyword>
<organism evidence="2 3">
    <name type="scientific">Porites lobata</name>
    <dbReference type="NCBI Taxonomy" id="104759"/>
    <lineage>
        <taxon>Eukaryota</taxon>
        <taxon>Metazoa</taxon>
        <taxon>Cnidaria</taxon>
        <taxon>Anthozoa</taxon>
        <taxon>Hexacorallia</taxon>
        <taxon>Scleractinia</taxon>
        <taxon>Fungiina</taxon>
        <taxon>Poritidae</taxon>
        <taxon>Porites</taxon>
    </lineage>
</organism>
<sequence length="765" mass="85542">MVQVASQSLVKLAKFIILVCLSSLDNVDGNSVNVQQRPPPFTSIQSCIDKLNDPGDECVIPGGRYHEHVTVNNKHGTPDKPIIIRGLEDDYPIIDGTVQLKPKGGWVRDDSGAYKAVIDQDIWQLFVDGQMMTNARWPNALWSDKTVFNSSYWAKSSNASTRGVMVDNGSKNLSGSGLNATGAMAILNIGSFNTFTATVENHTPGTPAFTYHDKFGPIKFKPYINQYFLEAKLEFLDHPEEWFYDKTTRTVYVMTPNGKSPEGHDVRAKVMTYAFNITNCSHVIFQKLTLFGTTLWASTLNINNNFINNLTFHSLNFSYPSYTRRMLQETAPALWTTVRANNKRKGLNTLTFFNNTFFGTDGAVLEYSGLNMTLANNLFEYNDWTAANMVYQSGGIGTIISGGVGDVFIRNTLRFNGASSGIRPGLRPIVRLNHLHHQCWGLIQNDGSHVQTKIGPQKHALLEQNWVHSSPKYGLRFDGQPPNIGSNGSMRSNVVWKCGGMMVKGDNHTVLHNLVFNKWNEKKGDHQGAKCALCVLRYVRKNPVPINNGTVVMYNAADVGNGGVHGGKVYPLAGRVVKFNVISNVSKQLVDPDNFDFRPLSNSSYLLHGAGPYSYDPKLTRYWIPGRQLYKASTPVPPNNGVNVKPDRRDTLMWLNGYGASVHRVYFGTSREGVSRATHDSPEYLGVVENESNVFHLKRVLDPQTKYFWRVDAEVSPSEIYKGDVWSFTTGEGFRSLPNAEIAWNSRLFLSFQITMTMLLMLMIH</sequence>
<gene>
    <name evidence="2" type="ORF">PLOB_00045930</name>
</gene>
<proteinExistence type="predicted"/>
<reference evidence="2 3" key="1">
    <citation type="submission" date="2022-05" db="EMBL/GenBank/DDBJ databases">
        <authorList>
            <consortium name="Genoscope - CEA"/>
            <person name="William W."/>
        </authorList>
    </citation>
    <scope>NUCLEOTIDE SEQUENCE [LARGE SCALE GENOMIC DNA]</scope>
</reference>
<protein>
    <submittedName>
        <fullName evidence="2">Uncharacterized protein</fullName>
    </submittedName>
</protein>
<dbReference type="Proteomes" id="UP001159405">
    <property type="component" value="Unassembled WGS sequence"/>
</dbReference>
<accession>A0ABN8PRC4</accession>
<feature type="chain" id="PRO_5046734451" evidence="1">
    <location>
        <begin position="30"/>
        <end position="765"/>
    </location>
</feature>
<evidence type="ECO:0000256" key="1">
    <source>
        <dbReference type="SAM" id="SignalP"/>
    </source>
</evidence>
<dbReference type="PANTHER" id="PTHR36453">
    <property type="entry name" value="SECRETED PROTEIN-RELATED"/>
    <property type="match status" value="1"/>
</dbReference>
<dbReference type="InterPro" id="IPR011050">
    <property type="entry name" value="Pectin_lyase_fold/virulence"/>
</dbReference>
<dbReference type="EMBL" id="CALNXK010000080">
    <property type="protein sequence ID" value="CAH3147099.1"/>
    <property type="molecule type" value="Genomic_DNA"/>
</dbReference>
<evidence type="ECO:0000313" key="2">
    <source>
        <dbReference type="EMBL" id="CAH3147099.1"/>
    </source>
</evidence>
<dbReference type="SUPFAM" id="SSF51126">
    <property type="entry name" value="Pectin lyase-like"/>
    <property type="match status" value="1"/>
</dbReference>
<keyword evidence="1" id="KW-0732">Signal</keyword>
<dbReference type="PANTHER" id="PTHR36453:SF1">
    <property type="entry name" value="RIGHT HANDED BETA HELIX DOMAIN-CONTAINING PROTEIN"/>
    <property type="match status" value="1"/>
</dbReference>
<dbReference type="Gene3D" id="2.160.20.10">
    <property type="entry name" value="Single-stranded right-handed beta-helix, Pectin lyase-like"/>
    <property type="match status" value="1"/>
</dbReference>